<dbReference type="RefSeq" id="WP_132464056.1">
    <property type="nucleotide sequence ID" value="NZ_SLXP01000010.1"/>
</dbReference>
<keyword evidence="1" id="KW-1133">Transmembrane helix</keyword>
<dbReference type="OrthoDB" id="7689749at2"/>
<dbReference type="Proteomes" id="UP000294835">
    <property type="component" value="Unassembled WGS sequence"/>
</dbReference>
<accession>A0A4R2PV08</accession>
<dbReference type="AlphaFoldDB" id="A0A4R2PV08"/>
<evidence type="ECO:0000313" key="3">
    <source>
        <dbReference type="Proteomes" id="UP000294835"/>
    </source>
</evidence>
<comment type="caution">
    <text evidence="2">The sequence shown here is derived from an EMBL/GenBank/DDBJ whole genome shotgun (WGS) entry which is preliminary data.</text>
</comment>
<evidence type="ECO:0000313" key="2">
    <source>
        <dbReference type="EMBL" id="TCP39747.1"/>
    </source>
</evidence>
<feature type="transmembrane region" description="Helical" evidence="1">
    <location>
        <begin position="36"/>
        <end position="57"/>
    </location>
</feature>
<proteinExistence type="predicted"/>
<sequence>MTKGPGRGDHKVRLFLSLLGLGGVLVAGIVRGFDGAATVEVLGIAGLFFGGTALWSARALTRREDD</sequence>
<reference evidence="2 3" key="1">
    <citation type="submission" date="2019-03" db="EMBL/GenBank/DDBJ databases">
        <title>Genomic Encyclopedia of Type Strains, Phase IV (KMG-IV): sequencing the most valuable type-strain genomes for metagenomic binning, comparative biology and taxonomic classification.</title>
        <authorList>
            <person name="Goeker M."/>
        </authorList>
    </citation>
    <scope>NUCLEOTIDE SEQUENCE [LARGE SCALE GENOMIC DNA]</scope>
    <source>
        <strain evidence="2 3">DSM 18063</strain>
    </source>
</reference>
<gene>
    <name evidence="2" type="ORF">EV662_11051</name>
</gene>
<dbReference type="EMBL" id="SLXP01000010">
    <property type="protein sequence ID" value="TCP39747.1"/>
    <property type="molecule type" value="Genomic_DNA"/>
</dbReference>
<evidence type="ECO:0000256" key="1">
    <source>
        <dbReference type="SAM" id="Phobius"/>
    </source>
</evidence>
<organism evidence="2 3">
    <name type="scientific">Rhodovulum marinum</name>
    <dbReference type="NCBI Taxonomy" id="320662"/>
    <lineage>
        <taxon>Bacteria</taxon>
        <taxon>Pseudomonadati</taxon>
        <taxon>Pseudomonadota</taxon>
        <taxon>Alphaproteobacteria</taxon>
        <taxon>Rhodobacterales</taxon>
        <taxon>Paracoccaceae</taxon>
        <taxon>Rhodovulum</taxon>
    </lineage>
</organism>
<keyword evidence="1" id="KW-0472">Membrane</keyword>
<keyword evidence="3" id="KW-1185">Reference proteome</keyword>
<protein>
    <submittedName>
        <fullName evidence="2">Uncharacterized protein</fullName>
    </submittedName>
</protein>
<feature type="transmembrane region" description="Helical" evidence="1">
    <location>
        <begin position="12"/>
        <end position="30"/>
    </location>
</feature>
<name>A0A4R2PV08_9RHOB</name>
<keyword evidence="1" id="KW-0812">Transmembrane</keyword>